<comment type="caution">
    <text evidence="1">The sequence shown here is derived from an EMBL/GenBank/DDBJ whole genome shotgun (WGS) entry which is preliminary data.</text>
</comment>
<evidence type="ECO:0000313" key="1">
    <source>
        <dbReference type="EMBL" id="GLR91362.1"/>
    </source>
</evidence>
<evidence type="ECO:0008006" key="3">
    <source>
        <dbReference type="Google" id="ProtNLM"/>
    </source>
</evidence>
<sequence length="99" mass="11709">MGERIANHRCQVCRHPERWRVELLRAGGASLDALADKFSLDRDAIWRHWTKHVSPEMKASYGCEWPHLYDLEDPECEHTKPWEFFLHRTLVRSLEAIAV</sequence>
<dbReference type="Proteomes" id="UP001156905">
    <property type="component" value="Unassembled WGS sequence"/>
</dbReference>
<organism evidence="1 2">
    <name type="scientific">Bradyrhizobium iriomotense</name>
    <dbReference type="NCBI Taxonomy" id="441950"/>
    <lineage>
        <taxon>Bacteria</taxon>
        <taxon>Pseudomonadati</taxon>
        <taxon>Pseudomonadota</taxon>
        <taxon>Alphaproteobacteria</taxon>
        <taxon>Hyphomicrobiales</taxon>
        <taxon>Nitrobacteraceae</taxon>
        <taxon>Bradyrhizobium</taxon>
    </lineage>
</organism>
<evidence type="ECO:0000313" key="2">
    <source>
        <dbReference type="Proteomes" id="UP001156905"/>
    </source>
</evidence>
<name>A0ABQ6BAF7_9BRAD</name>
<reference evidence="2" key="1">
    <citation type="journal article" date="2019" name="Int. J. Syst. Evol. Microbiol.">
        <title>The Global Catalogue of Microorganisms (GCM) 10K type strain sequencing project: providing services to taxonomists for standard genome sequencing and annotation.</title>
        <authorList>
            <consortium name="The Broad Institute Genomics Platform"/>
            <consortium name="The Broad Institute Genome Sequencing Center for Infectious Disease"/>
            <person name="Wu L."/>
            <person name="Ma J."/>
        </authorList>
    </citation>
    <scope>NUCLEOTIDE SEQUENCE [LARGE SCALE GENOMIC DNA]</scope>
    <source>
        <strain evidence="2">NBRC 102520</strain>
    </source>
</reference>
<gene>
    <name evidence="1" type="ORF">GCM10007857_80790</name>
</gene>
<accession>A0ABQ6BAF7</accession>
<dbReference type="RefSeq" id="WP_284274664.1">
    <property type="nucleotide sequence ID" value="NZ_BSOW01000046.1"/>
</dbReference>
<keyword evidence="2" id="KW-1185">Reference proteome</keyword>
<proteinExistence type="predicted"/>
<dbReference type="EMBL" id="BSOW01000046">
    <property type="protein sequence ID" value="GLR91362.1"/>
    <property type="molecule type" value="Genomic_DNA"/>
</dbReference>
<protein>
    <recommendedName>
        <fullName evidence="3">Helix-turn-helix domain-containing protein</fullName>
    </recommendedName>
</protein>